<keyword evidence="2" id="KW-1185">Reference proteome</keyword>
<dbReference type="STRING" id="29172.A0A0D8Y7K7"/>
<sequence length="74" mass="8728">MPQEFSYHPWQAIMVSLCGISIRRRYNQFQGTLMWTLEECASFCEVLNSFHLVKTRTVKSSVIHSDYRKPIMVT</sequence>
<gene>
    <name evidence="1" type="ORF">DICVIV_01151</name>
</gene>
<dbReference type="EMBL" id="KN716161">
    <property type="protein sequence ID" value="KJH52690.1"/>
    <property type="molecule type" value="Genomic_DNA"/>
</dbReference>
<evidence type="ECO:0000313" key="1">
    <source>
        <dbReference type="EMBL" id="KJH52690.1"/>
    </source>
</evidence>
<dbReference type="Proteomes" id="UP000053766">
    <property type="component" value="Unassembled WGS sequence"/>
</dbReference>
<name>A0A0D8Y7K7_DICVI</name>
<dbReference type="OrthoDB" id="5857373at2759"/>
<dbReference type="AlphaFoldDB" id="A0A0D8Y7K7"/>
<accession>A0A0D8Y7K7</accession>
<reference evidence="2" key="2">
    <citation type="journal article" date="2016" name="Sci. Rep.">
        <title>Dictyocaulus viviparus genome, variome and transcriptome elucidate lungworm biology and support future intervention.</title>
        <authorList>
            <person name="McNulty S.N."/>
            <person name="Strube C."/>
            <person name="Rosa B.A."/>
            <person name="Martin J.C."/>
            <person name="Tyagi R."/>
            <person name="Choi Y.J."/>
            <person name="Wang Q."/>
            <person name="Hallsworth Pepin K."/>
            <person name="Zhang X."/>
            <person name="Ozersky P."/>
            <person name="Wilson R.K."/>
            <person name="Sternberg P.W."/>
            <person name="Gasser R.B."/>
            <person name="Mitreva M."/>
        </authorList>
    </citation>
    <scope>NUCLEOTIDE SEQUENCE [LARGE SCALE GENOMIC DNA]</scope>
    <source>
        <strain evidence="2">HannoverDv2000</strain>
    </source>
</reference>
<organism evidence="1 2">
    <name type="scientific">Dictyocaulus viviparus</name>
    <name type="common">Bovine lungworm</name>
    <dbReference type="NCBI Taxonomy" id="29172"/>
    <lineage>
        <taxon>Eukaryota</taxon>
        <taxon>Metazoa</taxon>
        <taxon>Ecdysozoa</taxon>
        <taxon>Nematoda</taxon>
        <taxon>Chromadorea</taxon>
        <taxon>Rhabditida</taxon>
        <taxon>Rhabditina</taxon>
        <taxon>Rhabditomorpha</taxon>
        <taxon>Strongyloidea</taxon>
        <taxon>Metastrongylidae</taxon>
        <taxon>Dictyocaulus</taxon>
    </lineage>
</organism>
<evidence type="ECO:0000313" key="2">
    <source>
        <dbReference type="Proteomes" id="UP000053766"/>
    </source>
</evidence>
<proteinExistence type="predicted"/>
<reference evidence="1 2" key="1">
    <citation type="submission" date="2013-11" db="EMBL/GenBank/DDBJ databases">
        <title>Draft genome of the bovine lungworm Dictyocaulus viviparus.</title>
        <authorList>
            <person name="Mitreva M."/>
        </authorList>
    </citation>
    <scope>NUCLEOTIDE SEQUENCE [LARGE SCALE GENOMIC DNA]</scope>
    <source>
        <strain evidence="1 2">HannoverDv2000</strain>
    </source>
</reference>
<protein>
    <submittedName>
        <fullName evidence="1">Uncharacterized protein</fullName>
    </submittedName>
</protein>